<gene>
    <name evidence="7" type="ORF">GCM10023144_05150</name>
</gene>
<dbReference type="EMBL" id="BAABFO010000002">
    <property type="protein sequence ID" value="GAA4323955.1"/>
    <property type="molecule type" value="Genomic_DNA"/>
</dbReference>
<keyword evidence="5" id="KW-0408">Iron</keyword>
<dbReference type="RefSeq" id="WP_345246023.1">
    <property type="nucleotide sequence ID" value="NZ_BAABFO010000002.1"/>
</dbReference>
<dbReference type="Proteomes" id="UP001501671">
    <property type="component" value="Unassembled WGS sequence"/>
</dbReference>
<dbReference type="InterPro" id="IPR042098">
    <property type="entry name" value="TauD-like_sf"/>
</dbReference>
<dbReference type="InterPro" id="IPR003819">
    <property type="entry name" value="TauD/TfdA-like"/>
</dbReference>
<accession>A0ABP8GH89</accession>
<keyword evidence="3 7" id="KW-0223">Dioxygenase</keyword>
<keyword evidence="8" id="KW-1185">Reference proteome</keyword>
<organism evidence="7 8">
    <name type="scientific">Pigmentiphaga soli</name>
    <dbReference type="NCBI Taxonomy" id="1007095"/>
    <lineage>
        <taxon>Bacteria</taxon>
        <taxon>Pseudomonadati</taxon>
        <taxon>Pseudomonadota</taxon>
        <taxon>Betaproteobacteria</taxon>
        <taxon>Burkholderiales</taxon>
        <taxon>Alcaligenaceae</taxon>
        <taxon>Pigmentiphaga</taxon>
    </lineage>
</organism>
<dbReference type="Gene3D" id="3.60.130.10">
    <property type="entry name" value="Clavaminate synthase-like"/>
    <property type="match status" value="1"/>
</dbReference>
<evidence type="ECO:0000313" key="8">
    <source>
        <dbReference type="Proteomes" id="UP001501671"/>
    </source>
</evidence>
<comment type="similarity">
    <text evidence="1">Belongs to the TfdA dioxygenase family.</text>
</comment>
<evidence type="ECO:0000259" key="6">
    <source>
        <dbReference type="Pfam" id="PF02668"/>
    </source>
</evidence>
<evidence type="ECO:0000256" key="3">
    <source>
        <dbReference type="ARBA" id="ARBA00022964"/>
    </source>
</evidence>
<evidence type="ECO:0000313" key="7">
    <source>
        <dbReference type="EMBL" id="GAA4323955.1"/>
    </source>
</evidence>
<keyword evidence="4" id="KW-0560">Oxidoreductase</keyword>
<dbReference type="InterPro" id="IPR051323">
    <property type="entry name" value="AtsK-like"/>
</dbReference>
<dbReference type="SUPFAM" id="SSF51197">
    <property type="entry name" value="Clavaminate synthase-like"/>
    <property type="match status" value="1"/>
</dbReference>
<sequence>MAVPDRIRVSKLTPHIGAEIAGVDLTGPLAPDAVRAIEQALWDNLVVFFRDQPMTFEQHVRLGQYFGELYVHPAAAAAARAKAAAKATGGGDGKAAPNAYTSTVDGHPEILKIYADEHSSQVAGEDWHSDVTSETEPPMGSILRIEEPPPCGGDTLFASMYAAYDALSEPMKALLSPLTAIHDGMKVYGSRSAFDHTRTYPQSEHPIVRTHPVTGRQALFVSRTFTTRIVQLPKGESDALLQFLFAHVEQPLFQCRFRWQKNSVAFWDNRCTQHQALWDYFPNRRVGYRIQLAGDRPFHQA</sequence>
<dbReference type="Pfam" id="PF02668">
    <property type="entry name" value="TauD"/>
    <property type="match status" value="1"/>
</dbReference>
<keyword evidence="2" id="KW-0479">Metal-binding</keyword>
<name>A0ABP8GH89_9BURK</name>
<proteinExistence type="inferred from homology"/>
<evidence type="ECO:0000256" key="2">
    <source>
        <dbReference type="ARBA" id="ARBA00022723"/>
    </source>
</evidence>
<dbReference type="PANTHER" id="PTHR30468:SF1">
    <property type="entry name" value="ALPHA-KETOGLUTARATE-DEPENDENT SULFONATE DIOXYGENASE"/>
    <property type="match status" value="1"/>
</dbReference>
<comment type="caution">
    <text evidence="7">The sequence shown here is derived from an EMBL/GenBank/DDBJ whole genome shotgun (WGS) entry which is preliminary data.</text>
</comment>
<feature type="domain" description="TauD/TfdA-like" evidence="6">
    <location>
        <begin position="9"/>
        <end position="290"/>
    </location>
</feature>
<evidence type="ECO:0000256" key="1">
    <source>
        <dbReference type="ARBA" id="ARBA00005896"/>
    </source>
</evidence>
<dbReference type="GO" id="GO:0051213">
    <property type="term" value="F:dioxygenase activity"/>
    <property type="evidence" value="ECO:0007669"/>
    <property type="project" value="UniProtKB-KW"/>
</dbReference>
<dbReference type="PANTHER" id="PTHR30468">
    <property type="entry name" value="ALPHA-KETOGLUTARATE-DEPENDENT SULFONATE DIOXYGENASE"/>
    <property type="match status" value="1"/>
</dbReference>
<protein>
    <submittedName>
        <fullName evidence="7">TauD/TfdA family dioxygenase</fullName>
    </submittedName>
</protein>
<evidence type="ECO:0000256" key="4">
    <source>
        <dbReference type="ARBA" id="ARBA00023002"/>
    </source>
</evidence>
<reference evidence="8" key="1">
    <citation type="journal article" date="2019" name="Int. J. Syst. Evol. Microbiol.">
        <title>The Global Catalogue of Microorganisms (GCM) 10K type strain sequencing project: providing services to taxonomists for standard genome sequencing and annotation.</title>
        <authorList>
            <consortium name="The Broad Institute Genomics Platform"/>
            <consortium name="The Broad Institute Genome Sequencing Center for Infectious Disease"/>
            <person name="Wu L."/>
            <person name="Ma J."/>
        </authorList>
    </citation>
    <scope>NUCLEOTIDE SEQUENCE [LARGE SCALE GENOMIC DNA]</scope>
    <source>
        <strain evidence="8">JCM 17666</strain>
    </source>
</reference>
<evidence type="ECO:0000256" key="5">
    <source>
        <dbReference type="ARBA" id="ARBA00023004"/>
    </source>
</evidence>